<organism evidence="6 7">
    <name type="scientific">Cathartes aura</name>
    <name type="common">Turkey vulture</name>
    <name type="synonym">Vultur aura</name>
    <dbReference type="NCBI Taxonomy" id="43455"/>
    <lineage>
        <taxon>Eukaryota</taxon>
        <taxon>Metazoa</taxon>
        <taxon>Chordata</taxon>
        <taxon>Craniata</taxon>
        <taxon>Vertebrata</taxon>
        <taxon>Euteleostomi</taxon>
        <taxon>Archelosauria</taxon>
        <taxon>Archosauria</taxon>
        <taxon>Dinosauria</taxon>
        <taxon>Saurischia</taxon>
        <taxon>Theropoda</taxon>
        <taxon>Coelurosauria</taxon>
        <taxon>Aves</taxon>
        <taxon>Neognathae</taxon>
        <taxon>Neoaves</taxon>
        <taxon>Telluraves</taxon>
        <taxon>Accipitrimorphae</taxon>
        <taxon>Accipitriformes</taxon>
        <taxon>Cathartidae</taxon>
        <taxon>Cathartes</taxon>
    </lineage>
</organism>
<accession>A0A091L210</accession>
<evidence type="ECO:0000256" key="2">
    <source>
        <dbReference type="ARBA" id="ARBA00022771"/>
    </source>
</evidence>
<dbReference type="SMART" id="SM00336">
    <property type="entry name" value="BBOX"/>
    <property type="match status" value="2"/>
</dbReference>
<dbReference type="Gene3D" id="4.10.830.40">
    <property type="match status" value="1"/>
</dbReference>
<evidence type="ECO:0000256" key="1">
    <source>
        <dbReference type="ARBA" id="ARBA00022723"/>
    </source>
</evidence>
<dbReference type="AlphaFoldDB" id="A0A091L210"/>
<dbReference type="Pfam" id="PF22586">
    <property type="entry name" value="ANCHR-like_BBOX"/>
    <property type="match status" value="1"/>
</dbReference>
<dbReference type="Gene3D" id="3.30.160.60">
    <property type="entry name" value="Classic Zinc Finger"/>
    <property type="match status" value="1"/>
</dbReference>
<proteinExistence type="predicted"/>
<keyword evidence="1" id="KW-0479">Metal-binding</keyword>
<protein>
    <submittedName>
        <fullName evidence="6">Tripartite motif-containing protein 29</fullName>
    </submittedName>
</protein>
<dbReference type="PROSITE" id="PS50119">
    <property type="entry name" value="ZF_BBOX"/>
    <property type="match status" value="1"/>
</dbReference>
<feature type="domain" description="B box-type" evidence="5">
    <location>
        <begin position="113"/>
        <end position="154"/>
    </location>
</feature>
<keyword evidence="7" id="KW-1185">Reference proteome</keyword>
<dbReference type="PANTHER" id="PTHR25465:SF77">
    <property type="entry name" value="E3 UBIQUITIN_ISG15 LIGASE TRIM25"/>
    <property type="match status" value="1"/>
</dbReference>
<dbReference type="InterPro" id="IPR000315">
    <property type="entry name" value="Znf_B-box"/>
</dbReference>
<evidence type="ECO:0000313" key="6">
    <source>
        <dbReference type="EMBL" id="KFP49857.1"/>
    </source>
</evidence>
<dbReference type="SUPFAM" id="SSF57845">
    <property type="entry name" value="B-box zinc-binding domain"/>
    <property type="match status" value="1"/>
</dbReference>
<keyword evidence="3" id="KW-0862">Zinc</keyword>
<feature type="non-terminal residue" evidence="6">
    <location>
        <position position="163"/>
    </location>
</feature>
<dbReference type="Pfam" id="PF00643">
    <property type="entry name" value="zf-B_box"/>
    <property type="match status" value="1"/>
</dbReference>
<dbReference type="Proteomes" id="UP000053745">
    <property type="component" value="Unassembled WGS sequence"/>
</dbReference>
<evidence type="ECO:0000256" key="3">
    <source>
        <dbReference type="ARBA" id="ARBA00022833"/>
    </source>
</evidence>
<dbReference type="OrthoDB" id="9049620at2759"/>
<sequence>QGAFSCPLCHTQAHPATELQPNIQLRSIAQKFLDAPAHQEEEKGEVQCEEKGESLGQQNKVILCDFCLQEPQPAVKTCLSCEASLCQAHLSKHSTKSPLKDHVLMEPCDAQVLAERRCPQHGKLLECYCRTDSVCVCVLCCVTSSHKNHKITTLEEAFGQAQV</sequence>
<keyword evidence="2 4" id="KW-0863">Zinc-finger</keyword>
<dbReference type="InterPro" id="IPR051051">
    <property type="entry name" value="E3_ubiq-ligase_TRIM/RNF"/>
</dbReference>
<evidence type="ECO:0000256" key="4">
    <source>
        <dbReference type="PROSITE-ProRule" id="PRU00024"/>
    </source>
</evidence>
<reference evidence="6 7" key="1">
    <citation type="submission" date="2014-04" db="EMBL/GenBank/DDBJ databases">
        <title>Genome evolution of avian class.</title>
        <authorList>
            <person name="Zhang G."/>
            <person name="Li C."/>
        </authorList>
    </citation>
    <scope>NUCLEOTIDE SEQUENCE [LARGE SCALE GENOMIC DNA]</scope>
    <source>
        <strain evidence="6">BGI_N323</strain>
    </source>
</reference>
<evidence type="ECO:0000313" key="7">
    <source>
        <dbReference type="Proteomes" id="UP000053745"/>
    </source>
</evidence>
<dbReference type="EMBL" id="KL292540">
    <property type="protein sequence ID" value="KFP49857.1"/>
    <property type="molecule type" value="Genomic_DNA"/>
</dbReference>
<evidence type="ECO:0000259" key="5">
    <source>
        <dbReference type="PROSITE" id="PS50119"/>
    </source>
</evidence>
<feature type="non-terminal residue" evidence="6">
    <location>
        <position position="1"/>
    </location>
</feature>
<gene>
    <name evidence="6" type="ORF">N323_05194</name>
</gene>
<dbReference type="PANTHER" id="PTHR25465">
    <property type="entry name" value="B-BOX DOMAIN CONTAINING"/>
    <property type="match status" value="1"/>
</dbReference>
<name>A0A091L210_CATAU</name>
<dbReference type="GO" id="GO:0008270">
    <property type="term" value="F:zinc ion binding"/>
    <property type="evidence" value="ECO:0007669"/>
    <property type="project" value="UniProtKB-KW"/>
</dbReference>